<gene>
    <name evidence="1" type="ORF">MSG28_012387</name>
</gene>
<proteinExistence type="predicted"/>
<protein>
    <submittedName>
        <fullName evidence="1">Uncharacterized protein</fullName>
    </submittedName>
</protein>
<keyword evidence="2" id="KW-1185">Reference proteome</keyword>
<evidence type="ECO:0000313" key="1">
    <source>
        <dbReference type="EMBL" id="KAI8434305.1"/>
    </source>
</evidence>
<reference evidence="1 2" key="1">
    <citation type="journal article" date="2022" name="Genome Biol. Evol.">
        <title>The Spruce Budworm Genome: Reconstructing the Evolutionary History of Antifreeze Proteins.</title>
        <authorList>
            <person name="Beliveau C."/>
            <person name="Gagne P."/>
            <person name="Picq S."/>
            <person name="Vernygora O."/>
            <person name="Keeling C.I."/>
            <person name="Pinkney K."/>
            <person name="Doucet D."/>
            <person name="Wen F."/>
            <person name="Johnston J.S."/>
            <person name="Maaroufi H."/>
            <person name="Boyle B."/>
            <person name="Laroche J."/>
            <person name="Dewar K."/>
            <person name="Juretic N."/>
            <person name="Blackburn G."/>
            <person name="Nisole A."/>
            <person name="Brunet B."/>
            <person name="Brandao M."/>
            <person name="Lumley L."/>
            <person name="Duan J."/>
            <person name="Quan G."/>
            <person name="Lucarotti C.J."/>
            <person name="Roe A.D."/>
            <person name="Sperling F.A.H."/>
            <person name="Levesque R.C."/>
            <person name="Cusson M."/>
        </authorList>
    </citation>
    <scope>NUCLEOTIDE SEQUENCE [LARGE SCALE GENOMIC DNA]</scope>
    <source>
        <strain evidence="1">Glfc:IPQL:Cfum</strain>
    </source>
</reference>
<sequence length="397" mass="44998">MDWISINLFRFLYCYSYELVAKCAVKDQNWICLQCGVVSCGRYVSAHAKQHAETSGHQLCMSCDIYSVYCYKCDDYVSNDTEQQTIAKVRQSIMQIRKDENSDTNSNIGNEENSKDGSEGQNSCSSNSSLTQAPTTSSEPRVNDAANPENSTSETSDKRTRTNKNPEESVRSLRPRYRKRSHSDDSSSTENGTPKSKEKKSSPCNGKSQKEKKVVGLKNLGNTCFMNAVLQSLSNIQEFSCYFSRLPALEAKSNGRKVYHSRSYTRQEMHDVVMAEELRKVLINLNSGCSGKGAISPECLFLVIWKVVPRFRGYQQQDAHEFLRYMLDRFIQPYVLRFWNPWAVKDADGNIVETKAPFSCEGGVCTFGKKKIENKEGKETDLSKDSKEKCNERLKAE</sequence>
<dbReference type="Proteomes" id="UP001064048">
    <property type="component" value="Chromosome 21"/>
</dbReference>
<organism evidence="1 2">
    <name type="scientific">Choristoneura fumiferana</name>
    <name type="common">Spruce budworm moth</name>
    <name type="synonym">Archips fumiferana</name>
    <dbReference type="NCBI Taxonomy" id="7141"/>
    <lineage>
        <taxon>Eukaryota</taxon>
        <taxon>Metazoa</taxon>
        <taxon>Ecdysozoa</taxon>
        <taxon>Arthropoda</taxon>
        <taxon>Hexapoda</taxon>
        <taxon>Insecta</taxon>
        <taxon>Pterygota</taxon>
        <taxon>Neoptera</taxon>
        <taxon>Endopterygota</taxon>
        <taxon>Lepidoptera</taxon>
        <taxon>Glossata</taxon>
        <taxon>Ditrysia</taxon>
        <taxon>Tortricoidea</taxon>
        <taxon>Tortricidae</taxon>
        <taxon>Tortricinae</taxon>
        <taxon>Choristoneura</taxon>
    </lineage>
</organism>
<name>A0ACC0KDC1_CHOFU</name>
<comment type="caution">
    <text evidence="1">The sequence shown here is derived from an EMBL/GenBank/DDBJ whole genome shotgun (WGS) entry which is preliminary data.</text>
</comment>
<accession>A0ACC0KDC1</accession>
<evidence type="ECO:0000313" key="2">
    <source>
        <dbReference type="Proteomes" id="UP001064048"/>
    </source>
</evidence>
<dbReference type="EMBL" id="CM046121">
    <property type="protein sequence ID" value="KAI8434305.1"/>
    <property type="molecule type" value="Genomic_DNA"/>
</dbReference>